<dbReference type="Proteomes" id="UP000774326">
    <property type="component" value="Unassembled WGS sequence"/>
</dbReference>
<evidence type="ECO:0000313" key="2">
    <source>
        <dbReference type="Proteomes" id="UP000774326"/>
    </source>
</evidence>
<sequence>MSDFSFFYGQFEAESELMFPGVNKTIDLFRPSSLELVCNHWLERGNNIDEGGQSKQLSGIEQMDDELLDDINALLNLEDEDEAQADDSIMPLDQQRPQIIGNWDIQLTQTIFEIYEREFWCALKKYGYNSIVE</sequence>
<reference evidence="1" key="1">
    <citation type="journal article" date="2021" name="Open Biol.">
        <title>Shared evolutionary footprints suggest mitochondrial oxidative damage underlies multiple complex I losses in fungi.</title>
        <authorList>
            <person name="Schikora-Tamarit M.A."/>
            <person name="Marcet-Houben M."/>
            <person name="Nosek J."/>
            <person name="Gabaldon T."/>
        </authorList>
    </citation>
    <scope>NUCLEOTIDE SEQUENCE</scope>
    <source>
        <strain evidence="1">CBS2887</strain>
    </source>
</reference>
<accession>A0A9P8Q3N6</accession>
<gene>
    <name evidence="1" type="ORF">WICPIJ_005595</name>
</gene>
<proteinExistence type="predicted"/>
<organism evidence="1 2">
    <name type="scientific">Wickerhamomyces pijperi</name>
    <name type="common">Yeast</name>
    <name type="synonym">Pichia pijperi</name>
    <dbReference type="NCBI Taxonomy" id="599730"/>
    <lineage>
        <taxon>Eukaryota</taxon>
        <taxon>Fungi</taxon>
        <taxon>Dikarya</taxon>
        <taxon>Ascomycota</taxon>
        <taxon>Saccharomycotina</taxon>
        <taxon>Saccharomycetes</taxon>
        <taxon>Phaffomycetales</taxon>
        <taxon>Wickerhamomycetaceae</taxon>
        <taxon>Wickerhamomyces</taxon>
    </lineage>
</organism>
<protein>
    <submittedName>
        <fullName evidence="1">Uncharacterized protein</fullName>
    </submittedName>
</protein>
<reference evidence="1" key="2">
    <citation type="submission" date="2021-01" db="EMBL/GenBank/DDBJ databases">
        <authorList>
            <person name="Schikora-Tamarit M.A."/>
        </authorList>
    </citation>
    <scope>NUCLEOTIDE SEQUENCE</scope>
    <source>
        <strain evidence="1">CBS2887</strain>
    </source>
</reference>
<comment type="caution">
    <text evidence="1">The sequence shown here is derived from an EMBL/GenBank/DDBJ whole genome shotgun (WGS) entry which is preliminary data.</text>
</comment>
<dbReference type="EMBL" id="JAEUBG010003130">
    <property type="protein sequence ID" value="KAH3683438.1"/>
    <property type="molecule type" value="Genomic_DNA"/>
</dbReference>
<evidence type="ECO:0000313" key="1">
    <source>
        <dbReference type="EMBL" id="KAH3683438.1"/>
    </source>
</evidence>
<keyword evidence="2" id="KW-1185">Reference proteome</keyword>
<name>A0A9P8Q3N6_WICPI</name>
<dbReference type="AlphaFoldDB" id="A0A9P8Q3N6"/>